<organism evidence="2 3">
    <name type="scientific">Trifolium subterraneum</name>
    <name type="common">Subterranean clover</name>
    <dbReference type="NCBI Taxonomy" id="3900"/>
    <lineage>
        <taxon>Eukaryota</taxon>
        <taxon>Viridiplantae</taxon>
        <taxon>Streptophyta</taxon>
        <taxon>Embryophyta</taxon>
        <taxon>Tracheophyta</taxon>
        <taxon>Spermatophyta</taxon>
        <taxon>Magnoliopsida</taxon>
        <taxon>eudicotyledons</taxon>
        <taxon>Gunneridae</taxon>
        <taxon>Pentapetalae</taxon>
        <taxon>rosids</taxon>
        <taxon>fabids</taxon>
        <taxon>Fabales</taxon>
        <taxon>Fabaceae</taxon>
        <taxon>Papilionoideae</taxon>
        <taxon>50 kb inversion clade</taxon>
        <taxon>NPAAA clade</taxon>
        <taxon>Hologalegina</taxon>
        <taxon>IRL clade</taxon>
        <taxon>Trifolieae</taxon>
        <taxon>Trifolium</taxon>
    </lineage>
</organism>
<dbReference type="EMBL" id="DF973373">
    <property type="protein sequence ID" value="GAU28499.1"/>
    <property type="molecule type" value="Genomic_DNA"/>
</dbReference>
<protein>
    <submittedName>
        <fullName evidence="2">Uncharacterized protein</fullName>
    </submittedName>
</protein>
<dbReference type="OrthoDB" id="1896065at2759"/>
<feature type="region of interest" description="Disordered" evidence="1">
    <location>
        <begin position="76"/>
        <end position="136"/>
    </location>
</feature>
<dbReference type="PANTHER" id="PTHR31343:SF29">
    <property type="entry name" value="DUF789 DOMAIN-CONTAINING PROTEIN"/>
    <property type="match status" value="1"/>
</dbReference>
<evidence type="ECO:0000313" key="3">
    <source>
        <dbReference type="Proteomes" id="UP000242715"/>
    </source>
</evidence>
<reference evidence="3" key="1">
    <citation type="journal article" date="2017" name="Front. Plant Sci.">
        <title>Climate Clever Clovers: New Paradigm to Reduce the Environmental Footprint of Ruminants by Breeding Low Methanogenic Forages Utilizing Haplotype Variation.</title>
        <authorList>
            <person name="Kaur P."/>
            <person name="Appels R."/>
            <person name="Bayer P.E."/>
            <person name="Keeble-Gagnere G."/>
            <person name="Wang J."/>
            <person name="Hirakawa H."/>
            <person name="Shirasawa K."/>
            <person name="Vercoe P."/>
            <person name="Stefanova K."/>
            <person name="Durmic Z."/>
            <person name="Nichols P."/>
            <person name="Revell C."/>
            <person name="Isobe S.N."/>
            <person name="Edwards D."/>
            <person name="Erskine W."/>
        </authorList>
    </citation>
    <scope>NUCLEOTIDE SEQUENCE [LARGE SCALE GENOMIC DNA]</scope>
    <source>
        <strain evidence="3">cv. Daliak</strain>
    </source>
</reference>
<dbReference type="PANTHER" id="PTHR31343">
    <property type="entry name" value="T15D22.8"/>
    <property type="match status" value="1"/>
</dbReference>
<accession>A0A2Z6N9X8</accession>
<keyword evidence="3" id="KW-1185">Reference proteome</keyword>
<feature type="compositionally biased region" description="Polar residues" evidence="1">
    <location>
        <begin position="109"/>
        <end position="120"/>
    </location>
</feature>
<evidence type="ECO:0000313" key="2">
    <source>
        <dbReference type="EMBL" id="GAU28499.1"/>
    </source>
</evidence>
<dbReference type="InterPro" id="IPR008507">
    <property type="entry name" value="DUF789"/>
</dbReference>
<gene>
    <name evidence="2" type="ORF">TSUD_295020</name>
</gene>
<proteinExistence type="predicted"/>
<evidence type="ECO:0000256" key="1">
    <source>
        <dbReference type="SAM" id="MobiDB-lite"/>
    </source>
</evidence>
<name>A0A2Z6N9X8_TRISU</name>
<dbReference type="AlphaFoldDB" id="A0A2Z6N9X8"/>
<dbReference type="Pfam" id="PF05623">
    <property type="entry name" value="DUF789"/>
    <property type="match status" value="1"/>
</dbReference>
<feature type="compositionally biased region" description="Acidic residues" evidence="1">
    <location>
        <begin position="91"/>
        <end position="105"/>
    </location>
</feature>
<sequence>MSLQSSFNDLNSEWQPLGKETIECFSLKDLWDRFYEWSAYGAGTTVETESGETVVHYYVPYLSAMQIYTNKSIAASRPTCNPDRNRREDSDGVECESDSWSDDSGSDNLCRSVSNDSSKSWDAISEDSSSEQEGSCQTKDKLGYLYLNYTEMTSPYLRVPLMEKIPELAESYPELMTLKSVDLSPASWMAVSWYPIYTIPSRKNDKDMEACFLTYHTLSSSFQDSAMEHDGMDIDKDVSCSNGWENIVGEDCKEKKSGSISLPPFGLATYKMQTDIWLNTDPDDYERISYLCSAADSWLKQLNIDHHDFNFFTSNSILVAMMAWVKWNNWLCNYTKDSARAMGMCTNHLHWEEQTAITDQ</sequence>
<dbReference type="Proteomes" id="UP000242715">
    <property type="component" value="Unassembled WGS sequence"/>
</dbReference>